<dbReference type="GO" id="GO:0019171">
    <property type="term" value="F:(3R)-hydroxyacyl-[acyl-carrier-protein] dehydratase activity"/>
    <property type="evidence" value="ECO:0007669"/>
    <property type="project" value="TreeGrafter"/>
</dbReference>
<dbReference type="AlphaFoldDB" id="A0A3R7ECF0"/>
<protein>
    <submittedName>
        <fullName evidence="3">Signal-transduction protein with cAMP-binding, CBS, and nucleotidyltransferase domain</fullName>
    </submittedName>
</protein>
<dbReference type="SUPFAM" id="SSF54637">
    <property type="entry name" value="Thioesterase/thiol ester dehydrase-isomerase"/>
    <property type="match status" value="1"/>
</dbReference>
<dbReference type="InterPro" id="IPR029069">
    <property type="entry name" value="HotDog_dom_sf"/>
</dbReference>
<sequence>MAEVRHPVNDLIDSERSVSTPCRVGFFPSRVDAAHMAFPIRVTDVMSSPVRTIRPDATAAEAATTCHEEGIGSLVVVENGELAGLVTNEDFVRFLGEATTPKDRPLHEFMTTEVVTITADAPIGDAVERMFENDIARLVVEDGDELVGLVSTDDVVRYVPQIFQRHEFDYSPPAQFRYRVRRDTAYESPEWEVESVGLSDERVSVGDRVEFTKTITEADVRAFATASGDTNRLHLDESYARDTRFGRRIVHGTLVSGLISAALARLPGVTIYVSADLSFLSPVDIGDRVTAVCEVIEEYGRNKFQLTTDVIGADGDRVLEGQAAVLVDEPPETATVEFESIPSRSDS</sequence>
<dbReference type="Gene3D" id="3.10.580.10">
    <property type="entry name" value="CBS-domain"/>
    <property type="match status" value="1"/>
</dbReference>
<dbReference type="InterPro" id="IPR002539">
    <property type="entry name" value="MaoC-like_dom"/>
</dbReference>
<accession>A0A3R7ECF0</accession>
<evidence type="ECO:0000259" key="2">
    <source>
        <dbReference type="PROSITE" id="PS51371"/>
    </source>
</evidence>
<dbReference type="Gene3D" id="3.10.129.10">
    <property type="entry name" value="Hotdog Thioesterase"/>
    <property type="match status" value="1"/>
</dbReference>
<keyword evidence="1" id="KW-0129">CBS domain</keyword>
<organism evidence="3 4">
    <name type="scientific">Halopiger aswanensis</name>
    <dbReference type="NCBI Taxonomy" id="148449"/>
    <lineage>
        <taxon>Archaea</taxon>
        <taxon>Methanobacteriati</taxon>
        <taxon>Methanobacteriota</taxon>
        <taxon>Stenosarchaea group</taxon>
        <taxon>Halobacteria</taxon>
        <taxon>Halobacteriales</taxon>
        <taxon>Natrialbaceae</taxon>
        <taxon>Halopiger</taxon>
    </lineage>
</organism>
<dbReference type="PANTHER" id="PTHR43437">
    <property type="entry name" value="HYDROXYACYL-THIOESTER DEHYDRATASE TYPE 2, MITOCHONDRIAL-RELATED"/>
    <property type="match status" value="1"/>
</dbReference>
<feature type="domain" description="CBS" evidence="2">
    <location>
        <begin position="46"/>
        <end position="104"/>
    </location>
</feature>
<dbReference type="GO" id="GO:0006633">
    <property type="term" value="P:fatty acid biosynthetic process"/>
    <property type="evidence" value="ECO:0007669"/>
    <property type="project" value="TreeGrafter"/>
</dbReference>
<dbReference type="InterPro" id="IPR000644">
    <property type="entry name" value="CBS_dom"/>
</dbReference>
<evidence type="ECO:0000256" key="1">
    <source>
        <dbReference type="PROSITE-ProRule" id="PRU00703"/>
    </source>
</evidence>
<dbReference type="GO" id="GO:0016740">
    <property type="term" value="F:transferase activity"/>
    <property type="evidence" value="ECO:0007669"/>
    <property type="project" value="UniProtKB-KW"/>
</dbReference>
<dbReference type="PROSITE" id="PS51371">
    <property type="entry name" value="CBS"/>
    <property type="match status" value="2"/>
</dbReference>
<dbReference type="Pfam" id="PF01575">
    <property type="entry name" value="MaoC_dehydratas"/>
    <property type="match status" value="1"/>
</dbReference>
<dbReference type="InterPro" id="IPR046342">
    <property type="entry name" value="CBS_dom_sf"/>
</dbReference>
<dbReference type="CDD" id="cd03449">
    <property type="entry name" value="R_hydratase"/>
    <property type="match status" value="1"/>
</dbReference>
<evidence type="ECO:0000313" key="4">
    <source>
        <dbReference type="Proteomes" id="UP000283805"/>
    </source>
</evidence>
<name>A0A3R7ECF0_9EURY</name>
<gene>
    <name evidence="3" type="ORF">ATJ93_3786</name>
</gene>
<dbReference type="InterPro" id="IPR050965">
    <property type="entry name" value="UPF0336/Enoyl-CoA_hydratase"/>
</dbReference>
<keyword evidence="4" id="KW-1185">Reference proteome</keyword>
<dbReference type="SMART" id="SM00116">
    <property type="entry name" value="CBS"/>
    <property type="match status" value="2"/>
</dbReference>
<dbReference type="SUPFAM" id="SSF54631">
    <property type="entry name" value="CBS-domain pair"/>
    <property type="match status" value="1"/>
</dbReference>
<dbReference type="PANTHER" id="PTHR43437:SF3">
    <property type="entry name" value="HYDROXYACYL-THIOESTER DEHYDRATASE TYPE 2, MITOCHONDRIAL"/>
    <property type="match status" value="1"/>
</dbReference>
<keyword evidence="3" id="KW-0808">Transferase</keyword>
<reference evidence="3 4" key="1">
    <citation type="submission" date="2018-09" db="EMBL/GenBank/DDBJ databases">
        <title>Genomic Encyclopedia of Archaeal and Bacterial Type Strains, Phase II (KMG-II): from individual species to whole genera.</title>
        <authorList>
            <person name="Goeker M."/>
        </authorList>
    </citation>
    <scope>NUCLEOTIDE SEQUENCE [LARGE SCALE GENOMIC DNA]</scope>
    <source>
        <strain evidence="3 4">DSM 13151</strain>
    </source>
</reference>
<proteinExistence type="predicted"/>
<evidence type="ECO:0000313" key="3">
    <source>
        <dbReference type="EMBL" id="RKD88965.1"/>
    </source>
</evidence>
<dbReference type="Pfam" id="PF00571">
    <property type="entry name" value="CBS"/>
    <property type="match status" value="2"/>
</dbReference>
<feature type="domain" description="CBS" evidence="2">
    <location>
        <begin position="110"/>
        <end position="168"/>
    </location>
</feature>
<dbReference type="Proteomes" id="UP000283805">
    <property type="component" value="Unassembled WGS sequence"/>
</dbReference>
<dbReference type="EMBL" id="RAPO01000004">
    <property type="protein sequence ID" value="RKD88965.1"/>
    <property type="molecule type" value="Genomic_DNA"/>
</dbReference>
<comment type="caution">
    <text evidence="3">The sequence shown here is derived from an EMBL/GenBank/DDBJ whole genome shotgun (WGS) entry which is preliminary data.</text>
</comment>